<gene>
    <name evidence="1" type="ORF">JZ751_016675</name>
</gene>
<keyword evidence="2" id="KW-1185">Reference proteome</keyword>
<dbReference type="InterPro" id="IPR011029">
    <property type="entry name" value="DEATH-like_dom_sf"/>
</dbReference>
<proteinExistence type="predicted"/>
<dbReference type="EMBL" id="JAFBMS010002788">
    <property type="protein sequence ID" value="KAG9328062.1"/>
    <property type="molecule type" value="Genomic_DNA"/>
</dbReference>
<evidence type="ECO:0000313" key="1">
    <source>
        <dbReference type="EMBL" id="KAG9328062.1"/>
    </source>
</evidence>
<dbReference type="Gene3D" id="1.10.533.10">
    <property type="entry name" value="Death Domain, Fas"/>
    <property type="match status" value="1"/>
</dbReference>
<accession>A0A8T2MRT1</accession>
<comment type="caution">
    <text evidence="1">The sequence shown here is derived from an EMBL/GenBank/DDBJ whole genome shotgun (WGS) entry which is preliminary data.</text>
</comment>
<organism evidence="1 2">
    <name type="scientific">Albula glossodonta</name>
    <name type="common">roundjaw bonefish</name>
    <dbReference type="NCBI Taxonomy" id="121402"/>
    <lineage>
        <taxon>Eukaryota</taxon>
        <taxon>Metazoa</taxon>
        <taxon>Chordata</taxon>
        <taxon>Craniata</taxon>
        <taxon>Vertebrata</taxon>
        <taxon>Euteleostomi</taxon>
        <taxon>Actinopterygii</taxon>
        <taxon>Neopterygii</taxon>
        <taxon>Teleostei</taxon>
        <taxon>Albuliformes</taxon>
        <taxon>Albulidae</taxon>
        <taxon>Albula</taxon>
    </lineage>
</organism>
<reference evidence="1" key="1">
    <citation type="thesis" date="2021" institute="BYU ScholarsArchive" country="Provo, UT, USA">
        <title>Applications of and Algorithms for Genome Assembly and Genomic Analyses with an Emphasis on Marine Teleosts.</title>
        <authorList>
            <person name="Pickett B.D."/>
        </authorList>
    </citation>
    <scope>NUCLEOTIDE SEQUENCE</scope>
    <source>
        <strain evidence="1">HI-2016</strain>
    </source>
</reference>
<name>A0A8T2MRT1_9TELE</name>
<sequence length="133" mass="15141">MRCPPTIQCAERTVHQPFSALNLLSANHSISPVHLHKSTMAPVKFKLVKLLEELRADDLKRFTWYLSQKELKKIAGMTFQMTIQILWLNQRKTQTIMSPRTPPVLVSNQLFTGFAFSMFITAAGVNCSKHVNV</sequence>
<dbReference type="Proteomes" id="UP000824540">
    <property type="component" value="Unassembled WGS sequence"/>
</dbReference>
<dbReference type="AlphaFoldDB" id="A0A8T2MRT1"/>
<evidence type="ECO:0008006" key="3">
    <source>
        <dbReference type="Google" id="ProtNLM"/>
    </source>
</evidence>
<protein>
    <recommendedName>
        <fullName evidence="3">Pyrin domain-containing protein</fullName>
    </recommendedName>
</protein>
<evidence type="ECO:0000313" key="2">
    <source>
        <dbReference type="Proteomes" id="UP000824540"/>
    </source>
</evidence>